<comment type="caution">
    <text evidence="1">The sequence shown here is derived from an EMBL/GenBank/DDBJ whole genome shotgun (WGS) entry which is preliminary data.</text>
</comment>
<dbReference type="Proteomes" id="UP000827872">
    <property type="component" value="Linkage Group LG02"/>
</dbReference>
<gene>
    <name evidence="1" type="ORF">K3G42_030658</name>
</gene>
<protein>
    <submittedName>
        <fullName evidence="1">Uncharacterized protein</fullName>
    </submittedName>
</protein>
<evidence type="ECO:0000313" key="1">
    <source>
        <dbReference type="EMBL" id="KAH8014616.1"/>
    </source>
</evidence>
<evidence type="ECO:0000313" key="2">
    <source>
        <dbReference type="Proteomes" id="UP000827872"/>
    </source>
</evidence>
<keyword evidence="2" id="KW-1185">Reference proteome</keyword>
<reference evidence="1" key="1">
    <citation type="submission" date="2021-08" db="EMBL/GenBank/DDBJ databases">
        <title>The first chromosome-level gecko genome reveals the dynamic sex chromosomes of Neotropical dwarf geckos (Sphaerodactylidae: Sphaerodactylus).</title>
        <authorList>
            <person name="Pinto B.J."/>
            <person name="Keating S.E."/>
            <person name="Gamble T."/>
        </authorList>
    </citation>
    <scope>NUCLEOTIDE SEQUENCE</scope>
    <source>
        <strain evidence="1">TG3544</strain>
    </source>
</reference>
<name>A0ACB8G502_9SAUR</name>
<accession>A0ACB8G502</accession>
<proteinExistence type="predicted"/>
<sequence>MQEVLRTLQAYLHWRVGGPWLRIPAFAGQVEANKARVLTFVFPKTQQLDISLLAAPPASPTPPTPLHMDLEV</sequence>
<dbReference type="EMBL" id="CM037615">
    <property type="protein sequence ID" value="KAH8014616.1"/>
    <property type="molecule type" value="Genomic_DNA"/>
</dbReference>
<organism evidence="1 2">
    <name type="scientific">Sphaerodactylus townsendi</name>
    <dbReference type="NCBI Taxonomy" id="933632"/>
    <lineage>
        <taxon>Eukaryota</taxon>
        <taxon>Metazoa</taxon>
        <taxon>Chordata</taxon>
        <taxon>Craniata</taxon>
        <taxon>Vertebrata</taxon>
        <taxon>Euteleostomi</taxon>
        <taxon>Lepidosauria</taxon>
        <taxon>Squamata</taxon>
        <taxon>Bifurcata</taxon>
        <taxon>Gekkota</taxon>
        <taxon>Sphaerodactylidae</taxon>
        <taxon>Sphaerodactylus</taxon>
    </lineage>
</organism>